<dbReference type="InterPro" id="IPR036537">
    <property type="entry name" value="Adaptor_Cbl_N_dom_sf"/>
</dbReference>
<feature type="region of interest" description="Disordered" evidence="1">
    <location>
        <begin position="1"/>
        <end position="37"/>
    </location>
</feature>
<dbReference type="EMBL" id="KI284145">
    <property type="protein sequence ID" value="ESA13183.1"/>
    <property type="molecule type" value="Genomic_DNA"/>
</dbReference>
<gene>
    <name evidence="2" type="ORF">GLOINDRAFT_96008</name>
</gene>
<dbReference type="Gene3D" id="1.20.930.20">
    <property type="entry name" value="Adaptor protein Cbl, N-terminal domain"/>
    <property type="match status" value="1"/>
</dbReference>
<feature type="compositionally biased region" description="Polar residues" evidence="1">
    <location>
        <begin position="12"/>
        <end position="21"/>
    </location>
</feature>
<evidence type="ECO:0000256" key="1">
    <source>
        <dbReference type="SAM" id="MobiDB-lite"/>
    </source>
</evidence>
<protein>
    <submittedName>
        <fullName evidence="2">Uncharacterized protein</fullName>
    </submittedName>
</protein>
<organism evidence="2">
    <name type="scientific">Rhizophagus irregularis (strain DAOM 181602 / DAOM 197198 / MUCL 43194)</name>
    <name type="common">Arbuscular mycorrhizal fungus</name>
    <name type="synonym">Glomus intraradices</name>
    <dbReference type="NCBI Taxonomy" id="747089"/>
    <lineage>
        <taxon>Eukaryota</taxon>
        <taxon>Fungi</taxon>
        <taxon>Fungi incertae sedis</taxon>
        <taxon>Mucoromycota</taxon>
        <taxon>Glomeromycotina</taxon>
        <taxon>Glomeromycetes</taxon>
        <taxon>Glomerales</taxon>
        <taxon>Glomeraceae</taxon>
        <taxon>Rhizophagus</taxon>
    </lineage>
</organism>
<dbReference type="VEuPathDB" id="FungiDB:RhiirFUN_014174"/>
<sequence>MTTIFNRKKNEGQSTNSVMDMQSSSQDDTSESTSKSKENLLKPSIIMKGLSDIAQNFDNFAPVISKICKLGEQVIELYEKAQHNKKLCGLLLKRCNCAVASVKDLDIRRTEYKEFFFKKGNLELLIAFTLKMILKNL</sequence>
<dbReference type="HOGENOM" id="CLU_1866200_0_0_1"/>
<reference evidence="2" key="1">
    <citation type="submission" date="2013-07" db="EMBL/GenBank/DDBJ databases">
        <title>The genome of an arbuscular mycorrhizal fungus provides insights into the evolution of the oldest plant symbiosis.</title>
        <authorList>
            <consortium name="DOE Joint Genome Institute"/>
            <person name="Tisserant E."/>
            <person name="Malbreil M."/>
            <person name="Kuo A."/>
            <person name="Kohler A."/>
            <person name="Symeonidi A."/>
            <person name="Balestrini R."/>
            <person name="Charron P."/>
            <person name="Duensing N."/>
            <person name="Frei-dit-Frey N."/>
            <person name="Gianinazzi-Pearson V."/>
            <person name="Gilbert B."/>
            <person name="Handa Y."/>
            <person name="Hijri M."/>
            <person name="Kaul R."/>
            <person name="Kawaguchi M."/>
            <person name="Krajinski F."/>
            <person name="Lammers P."/>
            <person name="Lapierre D."/>
            <person name="Masclaux F.G."/>
            <person name="Murat C."/>
            <person name="Morin E."/>
            <person name="Ndikumana S."/>
            <person name="Pagni M."/>
            <person name="Petitpierre D."/>
            <person name="Requena N."/>
            <person name="Rosikiewicz P."/>
            <person name="Riley R."/>
            <person name="Saito K."/>
            <person name="San Clemente H."/>
            <person name="Shapiro H."/>
            <person name="van Tuinen D."/>
            <person name="Becard G."/>
            <person name="Bonfante P."/>
            <person name="Paszkowski U."/>
            <person name="Shachar-Hill Y."/>
            <person name="Young J.P."/>
            <person name="Sanders I.R."/>
            <person name="Henrissat B."/>
            <person name="Rensing S.A."/>
            <person name="Grigoriev I.V."/>
            <person name="Corradi N."/>
            <person name="Roux C."/>
            <person name="Martin F."/>
        </authorList>
    </citation>
    <scope>NUCLEOTIDE SEQUENCE</scope>
    <source>
        <strain evidence="2">DAOM 197198</strain>
    </source>
</reference>
<dbReference type="GO" id="GO:0007166">
    <property type="term" value="P:cell surface receptor signaling pathway"/>
    <property type="evidence" value="ECO:0007669"/>
    <property type="project" value="InterPro"/>
</dbReference>
<name>U9U3M7_RHIID</name>
<accession>U9U3M7</accession>
<proteinExistence type="predicted"/>
<dbReference type="AlphaFoldDB" id="U9U3M7"/>
<feature type="compositionally biased region" description="Low complexity" evidence="1">
    <location>
        <begin position="22"/>
        <end position="33"/>
    </location>
</feature>
<evidence type="ECO:0000313" key="2">
    <source>
        <dbReference type="EMBL" id="ESA13183.1"/>
    </source>
</evidence>